<keyword evidence="1" id="KW-0805">Transcription regulation</keyword>
<reference evidence="6 7" key="1">
    <citation type="journal article" date="2010" name="J. Bacteriol.">
        <title>Biochemical characterization of a novel indole prenyltransferase from Streptomyces sp. SN-593.</title>
        <authorList>
            <person name="Takahashi S."/>
            <person name="Takagi H."/>
            <person name="Toyoda A."/>
            <person name="Uramoto M."/>
            <person name="Nogawa T."/>
            <person name="Ueki M."/>
            <person name="Sakaki Y."/>
            <person name="Osada H."/>
        </authorList>
    </citation>
    <scope>NUCLEOTIDE SEQUENCE [LARGE SCALE GENOMIC DNA]</scope>
    <source>
        <strain evidence="6 7">SN-593</strain>
    </source>
</reference>
<dbReference type="GO" id="GO:0003700">
    <property type="term" value="F:DNA-binding transcription factor activity"/>
    <property type="evidence" value="ECO:0007669"/>
    <property type="project" value="TreeGrafter"/>
</dbReference>
<evidence type="ECO:0000256" key="2">
    <source>
        <dbReference type="ARBA" id="ARBA00023125"/>
    </source>
</evidence>
<dbReference type="GO" id="GO:0000976">
    <property type="term" value="F:transcription cis-regulatory region binding"/>
    <property type="evidence" value="ECO:0007669"/>
    <property type="project" value="TreeGrafter"/>
</dbReference>
<reference evidence="6 7" key="2">
    <citation type="journal article" date="2011" name="J. Antibiot.">
        <title>Furaquinocins I and J: novel polyketide isoprenoid hybrid compounds from Streptomyces reveromyceticus SN-593.</title>
        <authorList>
            <person name="Panthee S."/>
            <person name="Takahashi S."/>
            <person name="Takagi H."/>
            <person name="Nogawa T."/>
            <person name="Oowada E."/>
            <person name="Uramoto M."/>
            <person name="Osada H."/>
        </authorList>
    </citation>
    <scope>NUCLEOTIDE SEQUENCE [LARGE SCALE GENOMIC DNA]</scope>
    <source>
        <strain evidence="6 7">SN-593</strain>
    </source>
</reference>
<organism evidence="6 7">
    <name type="scientific">Actinacidiphila reveromycinica</name>
    <dbReference type="NCBI Taxonomy" id="659352"/>
    <lineage>
        <taxon>Bacteria</taxon>
        <taxon>Bacillati</taxon>
        <taxon>Actinomycetota</taxon>
        <taxon>Actinomycetes</taxon>
        <taxon>Kitasatosporales</taxon>
        <taxon>Streptomycetaceae</taxon>
        <taxon>Actinacidiphila</taxon>
    </lineage>
</organism>
<evidence type="ECO:0000313" key="7">
    <source>
        <dbReference type="Proteomes" id="UP000595703"/>
    </source>
</evidence>
<dbReference type="AlphaFoldDB" id="A0A7U3VSM8"/>
<dbReference type="Pfam" id="PF00440">
    <property type="entry name" value="TetR_N"/>
    <property type="match status" value="1"/>
</dbReference>
<accession>A0A7U3VSM8</accession>
<dbReference type="InterPro" id="IPR050109">
    <property type="entry name" value="HTH-type_TetR-like_transc_reg"/>
</dbReference>
<name>A0A7U3VSM8_9ACTN</name>
<evidence type="ECO:0000256" key="1">
    <source>
        <dbReference type="ARBA" id="ARBA00023015"/>
    </source>
</evidence>
<dbReference type="InterPro" id="IPR001647">
    <property type="entry name" value="HTH_TetR"/>
</dbReference>
<dbReference type="PRINTS" id="PR00455">
    <property type="entry name" value="HTHTETR"/>
</dbReference>
<proteinExistence type="predicted"/>
<evidence type="ECO:0000313" key="6">
    <source>
        <dbReference type="EMBL" id="BBB02066.1"/>
    </source>
</evidence>
<evidence type="ECO:0000256" key="4">
    <source>
        <dbReference type="PROSITE-ProRule" id="PRU00335"/>
    </source>
</evidence>
<dbReference type="PROSITE" id="PS50977">
    <property type="entry name" value="HTH_TETR_2"/>
    <property type="match status" value="1"/>
</dbReference>
<keyword evidence="2 4" id="KW-0238">DNA-binding</keyword>
<evidence type="ECO:0000256" key="3">
    <source>
        <dbReference type="ARBA" id="ARBA00023163"/>
    </source>
</evidence>
<dbReference type="Proteomes" id="UP000595703">
    <property type="component" value="Chromosome"/>
</dbReference>
<evidence type="ECO:0000259" key="5">
    <source>
        <dbReference type="PROSITE" id="PS50977"/>
    </source>
</evidence>
<keyword evidence="3" id="KW-0804">Transcription</keyword>
<dbReference type="InterPro" id="IPR009057">
    <property type="entry name" value="Homeodomain-like_sf"/>
</dbReference>
<feature type="DNA-binding region" description="H-T-H motif" evidence="4">
    <location>
        <begin position="31"/>
        <end position="50"/>
    </location>
</feature>
<dbReference type="Gene3D" id="1.10.357.10">
    <property type="entry name" value="Tetracycline Repressor, domain 2"/>
    <property type="match status" value="1"/>
</dbReference>
<protein>
    <submittedName>
        <fullName evidence="6">Putative TetR family transcriptional regulator</fullName>
    </submittedName>
</protein>
<reference evidence="6 7" key="3">
    <citation type="journal article" date="2011" name="Nat. Chem. Biol.">
        <title>Reveromycin A biosynthesis uses RevG and RevJ for stereospecific spiroacetal formation.</title>
        <authorList>
            <person name="Takahashi S."/>
            <person name="Toyoda A."/>
            <person name="Sekiyama Y."/>
            <person name="Takagi H."/>
            <person name="Nogawa T."/>
            <person name="Uramoto M."/>
            <person name="Suzuki R."/>
            <person name="Koshino H."/>
            <person name="Kumano T."/>
            <person name="Panthee S."/>
            <person name="Dairi T."/>
            <person name="Ishikawa J."/>
            <person name="Ikeda H."/>
            <person name="Sakaki Y."/>
            <person name="Osada H."/>
        </authorList>
    </citation>
    <scope>NUCLEOTIDE SEQUENCE [LARGE SCALE GENOMIC DNA]</scope>
    <source>
        <strain evidence="6 7">SN-593</strain>
    </source>
</reference>
<dbReference type="KEGG" id="arev:RVR_9775"/>
<reference evidence="6 7" key="4">
    <citation type="journal article" date="2020" name="Sci. Rep.">
        <title>beta-carboline chemical signals induce reveromycin production through a LuxR family regulator in Streptomyces sp. SN-593.</title>
        <authorList>
            <person name="Panthee S."/>
            <person name="Kito N."/>
            <person name="Hayashi T."/>
            <person name="Shimizu T."/>
            <person name="Ishikawa J."/>
            <person name="Hamamoto H."/>
            <person name="Osada H."/>
            <person name="Takahashi S."/>
        </authorList>
    </citation>
    <scope>NUCLEOTIDE SEQUENCE [LARGE SCALE GENOMIC DNA]</scope>
    <source>
        <strain evidence="6 7">SN-593</strain>
    </source>
</reference>
<keyword evidence="7" id="KW-1185">Reference proteome</keyword>
<gene>
    <name evidence="6" type="ORF">RVR_9775</name>
</gene>
<feature type="domain" description="HTH tetR-type" evidence="5">
    <location>
        <begin position="8"/>
        <end position="68"/>
    </location>
</feature>
<dbReference type="PANTHER" id="PTHR30055:SF238">
    <property type="entry name" value="MYCOFACTOCIN BIOSYNTHESIS TRANSCRIPTIONAL REGULATOR MFTR-RELATED"/>
    <property type="match status" value="1"/>
</dbReference>
<dbReference type="PANTHER" id="PTHR30055">
    <property type="entry name" value="HTH-TYPE TRANSCRIPTIONAL REGULATOR RUTR"/>
    <property type="match status" value="1"/>
</dbReference>
<dbReference type="SUPFAM" id="SSF46689">
    <property type="entry name" value="Homeodomain-like"/>
    <property type="match status" value="1"/>
</dbReference>
<sequence>MAMPRSGAPARARLREAALELYGEQGFDATTTAEIAARAGVTERTYFRHFVDKREVLFDGERELIDTMTAAIASAPAGLPPLALVLRAYGAAVPLFVAGRPVAERRARIIETSPALRERAHAKSATLTEALTGALGTRGIPEPTARLAARAGAAVFEHGSGAWDGVTAADLTALITQAADELGRLATELP</sequence>
<dbReference type="EMBL" id="AP018365">
    <property type="protein sequence ID" value="BBB02066.1"/>
    <property type="molecule type" value="Genomic_DNA"/>
</dbReference>